<evidence type="ECO:0000256" key="3">
    <source>
        <dbReference type="ARBA" id="ARBA00023239"/>
    </source>
</evidence>
<dbReference type="PROSITE" id="PS50991">
    <property type="entry name" value="PYR_CT"/>
    <property type="match status" value="1"/>
</dbReference>
<dbReference type="PANTHER" id="PTHR42738:SF7">
    <property type="entry name" value="HYDROXYMETHYLGLUTARYL-COA LYASE"/>
    <property type="match status" value="1"/>
</dbReference>
<gene>
    <name evidence="5" type="ORF">ACFQHK_15470</name>
</gene>
<keyword evidence="6" id="KW-1185">Reference proteome</keyword>
<dbReference type="RefSeq" id="WP_304449603.1">
    <property type="nucleotide sequence ID" value="NZ_JARRAH010000002.1"/>
</dbReference>
<evidence type="ECO:0000313" key="6">
    <source>
        <dbReference type="Proteomes" id="UP001596406"/>
    </source>
</evidence>
<evidence type="ECO:0000256" key="2">
    <source>
        <dbReference type="ARBA" id="ARBA00022723"/>
    </source>
</evidence>
<dbReference type="Proteomes" id="UP001596406">
    <property type="component" value="Unassembled WGS sequence"/>
</dbReference>
<dbReference type="NCBIfam" id="NF004283">
    <property type="entry name" value="PRK05692.1"/>
    <property type="match status" value="1"/>
</dbReference>
<protein>
    <submittedName>
        <fullName evidence="5">Hydroxymethylglutaryl-CoA lyase</fullName>
    </submittedName>
</protein>
<accession>A0ABD5UHK1</accession>
<evidence type="ECO:0000259" key="4">
    <source>
        <dbReference type="PROSITE" id="PS50991"/>
    </source>
</evidence>
<comment type="caution">
    <text evidence="5">The sequence shown here is derived from an EMBL/GenBank/DDBJ whole genome shotgun (WGS) entry which is preliminary data.</text>
</comment>
<dbReference type="InterPro" id="IPR043594">
    <property type="entry name" value="HMGL"/>
</dbReference>
<keyword evidence="2" id="KW-0479">Metal-binding</keyword>
<dbReference type="PANTHER" id="PTHR42738">
    <property type="entry name" value="HYDROXYMETHYLGLUTARYL-COA LYASE"/>
    <property type="match status" value="1"/>
</dbReference>
<dbReference type="SUPFAM" id="SSF51569">
    <property type="entry name" value="Aldolase"/>
    <property type="match status" value="1"/>
</dbReference>
<organism evidence="5 6">
    <name type="scientific">Halomarina ordinaria</name>
    <dbReference type="NCBI Taxonomy" id="3033939"/>
    <lineage>
        <taxon>Archaea</taxon>
        <taxon>Methanobacteriati</taxon>
        <taxon>Methanobacteriota</taxon>
        <taxon>Stenosarchaea group</taxon>
        <taxon>Halobacteria</taxon>
        <taxon>Halobacteriales</taxon>
        <taxon>Natronomonadaceae</taxon>
        <taxon>Halomarina</taxon>
    </lineage>
</organism>
<dbReference type="GO" id="GO:0016829">
    <property type="term" value="F:lyase activity"/>
    <property type="evidence" value="ECO:0007669"/>
    <property type="project" value="UniProtKB-KW"/>
</dbReference>
<dbReference type="EMBL" id="JBHSXM010000002">
    <property type="protein sequence ID" value="MFC6837887.1"/>
    <property type="molecule type" value="Genomic_DNA"/>
</dbReference>
<dbReference type="InterPro" id="IPR000891">
    <property type="entry name" value="PYR_CT"/>
</dbReference>
<dbReference type="Gene3D" id="3.20.20.70">
    <property type="entry name" value="Aldolase class I"/>
    <property type="match status" value="1"/>
</dbReference>
<dbReference type="InterPro" id="IPR013785">
    <property type="entry name" value="Aldolase_TIM"/>
</dbReference>
<dbReference type="GO" id="GO:0046872">
    <property type="term" value="F:metal ion binding"/>
    <property type="evidence" value="ECO:0007669"/>
    <property type="project" value="UniProtKB-KW"/>
</dbReference>
<dbReference type="Pfam" id="PF00682">
    <property type="entry name" value="HMGL-like"/>
    <property type="match status" value="1"/>
</dbReference>
<comment type="similarity">
    <text evidence="1">Belongs to the HMG-CoA lyase family.</text>
</comment>
<sequence length="315" mass="33875">MALDFPEDVALVEMLPRDGFQRLDEFVPTDEKVEMIDRLSSTGVDEIEFTSFTHPKAVPTLRDADEVAARIDRNPDVSYRALVPNAVGMERALDVDVDKVNALVTVSESYSRKNQNMTVEEILDEVRTIVDLADGTDVAVEAGVGTSFYCPYEGRIAPEATLEVVEAAVEAGVDEVTLATTMGLADPRQVTDLFTTAMERWPDMEYGLHLHNTNGMSLANTLAAMLVGVDRFDSSVCGLGGGVVLPEGMTGVGNTPTEDLVRMLAAMGVETNADPDRVEAVARHVSEALGLGATSHVLMGGTVDRVLETVEEANN</sequence>
<feature type="domain" description="Pyruvate carboxyltransferase" evidence="4">
    <location>
        <begin position="9"/>
        <end position="279"/>
    </location>
</feature>
<dbReference type="CDD" id="cd07938">
    <property type="entry name" value="DRE_TIM_HMGL"/>
    <property type="match status" value="1"/>
</dbReference>
<reference evidence="5 6" key="1">
    <citation type="journal article" date="2019" name="Int. J. Syst. Evol. Microbiol.">
        <title>The Global Catalogue of Microorganisms (GCM) 10K type strain sequencing project: providing services to taxonomists for standard genome sequencing and annotation.</title>
        <authorList>
            <consortium name="The Broad Institute Genomics Platform"/>
            <consortium name="The Broad Institute Genome Sequencing Center for Infectious Disease"/>
            <person name="Wu L."/>
            <person name="Ma J."/>
        </authorList>
    </citation>
    <scope>NUCLEOTIDE SEQUENCE [LARGE SCALE GENOMIC DNA]</scope>
    <source>
        <strain evidence="5 6">PSRA2</strain>
    </source>
</reference>
<proteinExistence type="inferred from homology"/>
<evidence type="ECO:0000313" key="5">
    <source>
        <dbReference type="EMBL" id="MFC6837887.1"/>
    </source>
</evidence>
<dbReference type="AlphaFoldDB" id="A0ABD5UHK1"/>
<keyword evidence="3 5" id="KW-0456">Lyase</keyword>
<evidence type="ECO:0000256" key="1">
    <source>
        <dbReference type="ARBA" id="ARBA00009405"/>
    </source>
</evidence>
<name>A0ABD5UHK1_9EURY</name>